<feature type="domain" description="HTH lysR-type" evidence="5">
    <location>
        <begin position="1"/>
        <end position="58"/>
    </location>
</feature>
<name>A0ABS8CM34_9RHOB</name>
<dbReference type="RefSeq" id="WP_226935345.1">
    <property type="nucleotide sequence ID" value="NZ_JACDXX010000008.1"/>
</dbReference>
<evidence type="ECO:0000256" key="3">
    <source>
        <dbReference type="ARBA" id="ARBA00023125"/>
    </source>
</evidence>
<comment type="caution">
    <text evidence="6">The sequence shown here is derived from an EMBL/GenBank/DDBJ whole genome shotgun (WGS) entry which is preliminary data.</text>
</comment>
<keyword evidence="3" id="KW-0238">DNA-binding</keyword>
<dbReference type="InterPro" id="IPR036388">
    <property type="entry name" value="WH-like_DNA-bd_sf"/>
</dbReference>
<dbReference type="InterPro" id="IPR005119">
    <property type="entry name" value="LysR_subst-bd"/>
</dbReference>
<comment type="similarity">
    <text evidence="1">Belongs to the LysR transcriptional regulatory family.</text>
</comment>
<evidence type="ECO:0000259" key="5">
    <source>
        <dbReference type="PROSITE" id="PS50931"/>
    </source>
</evidence>
<protein>
    <submittedName>
        <fullName evidence="6">LysR family transcriptional regulator</fullName>
    </submittedName>
</protein>
<sequence>MSIRMLKTLVAIADHGTFSAAAEAVFVTHAAVSQQMRALEAEWRVQIFNRSTRTPEFTPLGRALLAKAREVVRAYDDIVPSVIGDDGLKGEFLLGAVPTTLTGLTPFATAVLKARFPELHVGLFPGLTTHLINEVDRNTIDAALLSRPAVLPANLVWHQVAAEELVLIASERVSSADPVEVLQSNPFIRFSRDAVVGSIIEAWLQSHNIQVSESMELAGLEAIYAMVQAELGVSIIPEPCVRVPDIQALKRIPLLAEGGPQRHLGLVHRRDSTKTRVIEEILRAISAAVDSGRFCPEAIAAATR</sequence>
<dbReference type="InterPro" id="IPR000847">
    <property type="entry name" value="LysR_HTH_N"/>
</dbReference>
<dbReference type="SUPFAM" id="SSF53850">
    <property type="entry name" value="Periplasmic binding protein-like II"/>
    <property type="match status" value="1"/>
</dbReference>
<dbReference type="InterPro" id="IPR036390">
    <property type="entry name" value="WH_DNA-bd_sf"/>
</dbReference>
<reference evidence="6 7" key="1">
    <citation type="submission" date="2020-07" db="EMBL/GenBank/DDBJ databases">
        <title>Pseudogemmobacter sp. nov., isolated from poultry manure in Taiwan.</title>
        <authorList>
            <person name="Lin S.-Y."/>
            <person name="Tang Y.-S."/>
            <person name="Young C.-C."/>
        </authorList>
    </citation>
    <scope>NUCLEOTIDE SEQUENCE [LARGE SCALE GENOMIC DNA]</scope>
    <source>
        <strain evidence="6 7">CC-YST710</strain>
    </source>
</reference>
<evidence type="ECO:0000313" key="7">
    <source>
        <dbReference type="Proteomes" id="UP001198571"/>
    </source>
</evidence>
<evidence type="ECO:0000256" key="1">
    <source>
        <dbReference type="ARBA" id="ARBA00009437"/>
    </source>
</evidence>
<dbReference type="Pfam" id="PF03466">
    <property type="entry name" value="LysR_substrate"/>
    <property type="match status" value="1"/>
</dbReference>
<dbReference type="PANTHER" id="PTHR30419">
    <property type="entry name" value="HTH-TYPE TRANSCRIPTIONAL REGULATOR YBHD"/>
    <property type="match status" value="1"/>
</dbReference>
<dbReference type="EMBL" id="JACDXX010000008">
    <property type="protein sequence ID" value="MCB5410442.1"/>
    <property type="molecule type" value="Genomic_DNA"/>
</dbReference>
<proteinExistence type="inferred from homology"/>
<dbReference type="PROSITE" id="PS50931">
    <property type="entry name" value="HTH_LYSR"/>
    <property type="match status" value="1"/>
</dbReference>
<evidence type="ECO:0000256" key="4">
    <source>
        <dbReference type="ARBA" id="ARBA00023163"/>
    </source>
</evidence>
<evidence type="ECO:0000313" key="6">
    <source>
        <dbReference type="EMBL" id="MCB5410442.1"/>
    </source>
</evidence>
<keyword evidence="2" id="KW-0805">Transcription regulation</keyword>
<dbReference type="Gene3D" id="1.10.10.10">
    <property type="entry name" value="Winged helix-like DNA-binding domain superfamily/Winged helix DNA-binding domain"/>
    <property type="match status" value="1"/>
</dbReference>
<dbReference type="Pfam" id="PF00126">
    <property type="entry name" value="HTH_1"/>
    <property type="match status" value="1"/>
</dbReference>
<organism evidence="6 7">
    <name type="scientific">Pseudogemmobacter faecipullorum</name>
    <dbReference type="NCBI Taxonomy" id="2755041"/>
    <lineage>
        <taxon>Bacteria</taxon>
        <taxon>Pseudomonadati</taxon>
        <taxon>Pseudomonadota</taxon>
        <taxon>Alphaproteobacteria</taxon>
        <taxon>Rhodobacterales</taxon>
        <taxon>Paracoccaceae</taxon>
        <taxon>Pseudogemmobacter</taxon>
    </lineage>
</organism>
<keyword evidence="7" id="KW-1185">Reference proteome</keyword>
<dbReference type="InterPro" id="IPR050950">
    <property type="entry name" value="HTH-type_LysR_regulators"/>
</dbReference>
<accession>A0ABS8CM34</accession>
<gene>
    <name evidence="6" type="ORF">H0485_10560</name>
</gene>
<dbReference type="Gene3D" id="3.40.190.10">
    <property type="entry name" value="Periplasmic binding protein-like II"/>
    <property type="match status" value="2"/>
</dbReference>
<keyword evidence="4" id="KW-0804">Transcription</keyword>
<dbReference type="SUPFAM" id="SSF46785">
    <property type="entry name" value="Winged helix' DNA-binding domain"/>
    <property type="match status" value="1"/>
</dbReference>
<dbReference type="Proteomes" id="UP001198571">
    <property type="component" value="Unassembled WGS sequence"/>
</dbReference>
<evidence type="ECO:0000256" key="2">
    <source>
        <dbReference type="ARBA" id="ARBA00023015"/>
    </source>
</evidence>